<evidence type="ECO:0000256" key="3">
    <source>
        <dbReference type="ARBA" id="ARBA00022670"/>
    </source>
</evidence>
<keyword evidence="5" id="KW-0862">Zinc</keyword>
<evidence type="ECO:0000256" key="6">
    <source>
        <dbReference type="ARBA" id="ARBA00023049"/>
    </source>
</evidence>
<dbReference type="PANTHER" id="PTHR11705">
    <property type="entry name" value="PROTEASE FAMILY M14 CARBOXYPEPTIDASE A,B"/>
    <property type="match status" value="1"/>
</dbReference>
<reference evidence="11 12" key="1">
    <citation type="submission" date="2017-01" db="EMBL/GenBank/DDBJ databases">
        <authorList>
            <person name="Mah S.A."/>
            <person name="Swanson W.J."/>
            <person name="Moy G.W."/>
            <person name="Vacquier V.D."/>
        </authorList>
    </citation>
    <scope>NUCLEOTIDE SEQUENCE [LARGE SCALE GENOMIC DNA]</scope>
    <source>
        <strain evidence="11 12">DSM 45758</strain>
    </source>
</reference>
<name>A0A1N6X551_9ACTN</name>
<dbReference type="Gene3D" id="3.40.630.10">
    <property type="entry name" value="Zn peptidases"/>
    <property type="match status" value="1"/>
</dbReference>
<evidence type="ECO:0000256" key="8">
    <source>
        <dbReference type="SAM" id="MobiDB-lite"/>
    </source>
</evidence>
<dbReference type="Pfam" id="PF00246">
    <property type="entry name" value="Peptidase_M14"/>
    <property type="match status" value="1"/>
</dbReference>
<proteinExistence type="inferred from homology"/>
<dbReference type="GO" id="GO:0006508">
    <property type="term" value="P:proteolysis"/>
    <property type="evidence" value="ECO:0007669"/>
    <property type="project" value="UniProtKB-KW"/>
</dbReference>
<feature type="signal peptide" evidence="9">
    <location>
        <begin position="1"/>
        <end position="44"/>
    </location>
</feature>
<comment type="caution">
    <text evidence="7">Lacks conserved residue(s) required for the propagation of feature annotation.</text>
</comment>
<dbReference type="GO" id="GO:0004181">
    <property type="term" value="F:metallocarboxypeptidase activity"/>
    <property type="evidence" value="ECO:0007669"/>
    <property type="project" value="InterPro"/>
</dbReference>
<dbReference type="SMART" id="SM00631">
    <property type="entry name" value="Zn_pept"/>
    <property type="match status" value="1"/>
</dbReference>
<sequence>MKLSSTRHSRWAGASPRNARWPRRAGAFGLAAVLSTTLATAATAAPGSEQPASEAATGLAIARVQVSGTAERQKLMDLGLDVIDLTSTHAEVLLHGETDRARLASGNWPVAVSDVSAQLTAMTAARAAEDRREDARRTDPTLASGLPTGRVSYRTLDEAESEMRELERRYPDKVKVFELSRRSLLGHPILGMEITSDVDTYSGKPAFLTSGLHHAREWPTLEFTMEFAWDVLENYGTDRRIRNLVDSTRLIIVPAVNPDGYRISRERIHEMKRKNCRVAAGAVPTWEQCASPDAAPLGVDLNRNYGAFWGGPGSSASPTAENHHGAAPYSEPEIAAMTDLLNSHQVVVAVNNHTPDARLLRAPSSPLEPVPAEVALYDGLAQQLGTALGDWPTGPWPEVYYVASGVAEQQGLYANGTLGFTPELTPGHSGLERFHPQYQYVVDQYRGVGAYPGSSIREALLIAWSAAADRRTHSVLTGSAPRGIELTISKDVSVNSSPVTRDGETAVLPSDLRIESTIRVPDSGRFEWHVLPSLRQSQDSSILLPESWVVSCRNPAGKIHRAVAVTIGRGETKAIDLSRCPAGPRKPIGAGR</sequence>
<dbReference type="InterPro" id="IPR000834">
    <property type="entry name" value="Peptidase_M14"/>
</dbReference>
<evidence type="ECO:0000256" key="5">
    <source>
        <dbReference type="ARBA" id="ARBA00022833"/>
    </source>
</evidence>
<organism evidence="11 12">
    <name type="scientific">Micromonospora avicenniae</name>
    <dbReference type="NCBI Taxonomy" id="1198245"/>
    <lineage>
        <taxon>Bacteria</taxon>
        <taxon>Bacillati</taxon>
        <taxon>Actinomycetota</taxon>
        <taxon>Actinomycetes</taxon>
        <taxon>Micromonosporales</taxon>
        <taxon>Micromonosporaceae</taxon>
        <taxon>Micromonospora</taxon>
    </lineage>
</organism>
<evidence type="ECO:0000259" key="10">
    <source>
        <dbReference type="PROSITE" id="PS52035"/>
    </source>
</evidence>
<evidence type="ECO:0000313" key="11">
    <source>
        <dbReference type="EMBL" id="SIQ97455.1"/>
    </source>
</evidence>
<feature type="region of interest" description="Disordered" evidence="8">
    <location>
        <begin position="128"/>
        <end position="148"/>
    </location>
</feature>
<comment type="similarity">
    <text evidence="2 7">Belongs to the peptidase M14 family.</text>
</comment>
<keyword evidence="6" id="KW-0482">Metalloprotease</keyword>
<evidence type="ECO:0000256" key="9">
    <source>
        <dbReference type="SAM" id="SignalP"/>
    </source>
</evidence>
<evidence type="ECO:0000256" key="4">
    <source>
        <dbReference type="ARBA" id="ARBA00022801"/>
    </source>
</evidence>
<dbReference type="PROSITE" id="PS52035">
    <property type="entry name" value="PEPTIDASE_M14"/>
    <property type="match status" value="1"/>
</dbReference>
<feature type="compositionally biased region" description="Basic and acidic residues" evidence="8">
    <location>
        <begin position="128"/>
        <end position="139"/>
    </location>
</feature>
<evidence type="ECO:0000313" key="12">
    <source>
        <dbReference type="Proteomes" id="UP000186004"/>
    </source>
</evidence>
<evidence type="ECO:0000256" key="7">
    <source>
        <dbReference type="PROSITE-ProRule" id="PRU01379"/>
    </source>
</evidence>
<feature type="chain" id="PRO_5039211568" evidence="9">
    <location>
        <begin position="45"/>
        <end position="592"/>
    </location>
</feature>
<dbReference type="AlphaFoldDB" id="A0A1N6X551"/>
<comment type="cofactor">
    <cofactor evidence="1">
        <name>Zn(2+)</name>
        <dbReference type="ChEBI" id="CHEBI:29105"/>
    </cofactor>
</comment>
<keyword evidence="4" id="KW-0378">Hydrolase</keyword>
<dbReference type="STRING" id="1198245.SAMN05444858_105227"/>
<protein>
    <submittedName>
        <fullName evidence="11">Zinc carboxypeptidase</fullName>
    </submittedName>
</protein>
<dbReference type="EMBL" id="FTNF01000005">
    <property type="protein sequence ID" value="SIQ97455.1"/>
    <property type="molecule type" value="Genomic_DNA"/>
</dbReference>
<dbReference type="GO" id="GO:0008270">
    <property type="term" value="F:zinc ion binding"/>
    <property type="evidence" value="ECO:0007669"/>
    <property type="project" value="InterPro"/>
</dbReference>
<evidence type="ECO:0000256" key="2">
    <source>
        <dbReference type="ARBA" id="ARBA00005988"/>
    </source>
</evidence>
<gene>
    <name evidence="11" type="ORF">SAMN05444858_105227</name>
</gene>
<accession>A0A1N6X551</accession>
<dbReference type="SUPFAM" id="SSF53187">
    <property type="entry name" value="Zn-dependent exopeptidases"/>
    <property type="match status" value="1"/>
</dbReference>
<dbReference type="GO" id="GO:0005615">
    <property type="term" value="C:extracellular space"/>
    <property type="evidence" value="ECO:0007669"/>
    <property type="project" value="TreeGrafter"/>
</dbReference>
<dbReference type="Proteomes" id="UP000186004">
    <property type="component" value="Unassembled WGS sequence"/>
</dbReference>
<dbReference type="PANTHER" id="PTHR11705:SF143">
    <property type="entry name" value="SLL0236 PROTEIN"/>
    <property type="match status" value="1"/>
</dbReference>
<keyword evidence="12" id="KW-1185">Reference proteome</keyword>
<keyword evidence="11" id="KW-0121">Carboxypeptidase</keyword>
<keyword evidence="3" id="KW-0645">Protease</keyword>
<evidence type="ECO:0000256" key="1">
    <source>
        <dbReference type="ARBA" id="ARBA00001947"/>
    </source>
</evidence>
<feature type="domain" description="Peptidase M14" evidence="10">
    <location>
        <begin position="152"/>
        <end position="467"/>
    </location>
</feature>
<keyword evidence="9" id="KW-0732">Signal</keyword>